<dbReference type="CDD" id="cd00041">
    <property type="entry name" value="CUB"/>
    <property type="match status" value="1"/>
</dbReference>
<accession>A0A667Z448</accession>
<keyword evidence="14" id="KW-0768">Sushi</keyword>
<evidence type="ECO:0000256" key="14">
    <source>
        <dbReference type="PROSITE-ProRule" id="PRU00302"/>
    </source>
</evidence>
<reference evidence="19" key="2">
    <citation type="submission" date="2025-08" db="UniProtKB">
        <authorList>
            <consortium name="Ensembl"/>
        </authorList>
    </citation>
    <scope>IDENTIFICATION</scope>
</reference>
<reference evidence="19" key="3">
    <citation type="submission" date="2025-09" db="UniProtKB">
        <authorList>
            <consortium name="Ensembl"/>
        </authorList>
    </citation>
    <scope>IDENTIFICATION</scope>
</reference>
<dbReference type="Pfam" id="PF00084">
    <property type="entry name" value="Sushi"/>
    <property type="match status" value="2"/>
</dbReference>
<keyword evidence="5" id="KW-0732">Signal</keyword>
<dbReference type="Ensembl" id="ENSMMDT00005035745.1">
    <property type="protein sequence ID" value="ENSMMDP00005034972.1"/>
    <property type="gene ID" value="ENSMMDG00005016434.1"/>
</dbReference>
<dbReference type="Gene3D" id="2.10.70.10">
    <property type="entry name" value="Complement Module, domain 1"/>
    <property type="match status" value="2"/>
</dbReference>
<keyword evidence="8" id="KW-0325">Glycoprotein</keyword>
<dbReference type="Gene3D" id="2.10.25.10">
    <property type="entry name" value="Laminin"/>
    <property type="match status" value="1"/>
</dbReference>
<dbReference type="InterPro" id="IPR035914">
    <property type="entry name" value="Sperma_CUB_dom_sf"/>
</dbReference>
<evidence type="ECO:0000313" key="19">
    <source>
        <dbReference type="Ensembl" id="ENSMMDP00005034972.1"/>
    </source>
</evidence>
<evidence type="ECO:0000256" key="7">
    <source>
        <dbReference type="ARBA" id="ARBA00023157"/>
    </source>
</evidence>
<dbReference type="GO" id="GO:0006508">
    <property type="term" value="P:proteolysis"/>
    <property type="evidence" value="ECO:0007669"/>
    <property type="project" value="InterPro"/>
</dbReference>
<feature type="domain" description="CUB" evidence="15">
    <location>
        <begin position="87"/>
        <end position="195"/>
    </location>
</feature>
<feature type="domain" description="Sushi" evidence="18">
    <location>
        <begin position="235"/>
        <end position="292"/>
    </location>
</feature>
<evidence type="ECO:0000259" key="17">
    <source>
        <dbReference type="PROSITE" id="PS50240"/>
    </source>
</evidence>
<feature type="domain" description="EGF-like" evidence="16">
    <location>
        <begin position="192"/>
        <end position="230"/>
    </location>
</feature>
<comment type="caution">
    <text evidence="13">Lacks conserved residue(s) required for the propagation of feature annotation.</text>
</comment>
<dbReference type="Gene3D" id="2.60.120.290">
    <property type="entry name" value="Spermadhesin, CUB domain"/>
    <property type="match status" value="1"/>
</dbReference>
<dbReference type="InterPro" id="IPR000859">
    <property type="entry name" value="CUB_dom"/>
</dbReference>
<protein>
    <recommendedName>
        <fullName evidence="10">Inactive serine protease PAMR1</fullName>
    </recommendedName>
    <alternativeName>
        <fullName evidence="12">Peptidase domain-containing protein associated with muscle regeneration 1</fullName>
    </alternativeName>
    <alternativeName>
        <fullName evidence="11">Regeneration-associated muscle protease homolog</fullName>
    </alternativeName>
</protein>
<dbReference type="SUPFAM" id="SSF50494">
    <property type="entry name" value="Trypsin-like serine proteases"/>
    <property type="match status" value="1"/>
</dbReference>
<dbReference type="SMART" id="SM00042">
    <property type="entry name" value="CUB"/>
    <property type="match status" value="1"/>
</dbReference>
<dbReference type="SMART" id="SM00032">
    <property type="entry name" value="CCP"/>
    <property type="match status" value="2"/>
</dbReference>
<dbReference type="PROSITE" id="PS50026">
    <property type="entry name" value="EGF_3"/>
    <property type="match status" value="1"/>
</dbReference>
<dbReference type="InParanoid" id="A0A667Z448"/>
<dbReference type="FunCoup" id="A0A667Z448">
    <property type="interactions" value="900"/>
</dbReference>
<evidence type="ECO:0000256" key="3">
    <source>
        <dbReference type="ARBA" id="ARBA00022536"/>
    </source>
</evidence>
<dbReference type="AlphaFoldDB" id="A0A667Z448"/>
<keyword evidence="2" id="KW-0964">Secreted</keyword>
<proteinExistence type="predicted"/>
<dbReference type="InterPro" id="IPR000436">
    <property type="entry name" value="Sushi_SCR_CCP_dom"/>
</dbReference>
<dbReference type="PROSITE" id="PS01180">
    <property type="entry name" value="CUB"/>
    <property type="match status" value="1"/>
</dbReference>
<evidence type="ECO:0000313" key="20">
    <source>
        <dbReference type="Proteomes" id="UP000472263"/>
    </source>
</evidence>
<feature type="domain" description="Peptidase S1" evidence="17">
    <location>
        <begin position="361"/>
        <end position="638"/>
    </location>
</feature>
<dbReference type="PANTHER" id="PTHR24254">
    <property type="entry name" value="PROTHROMBIN"/>
    <property type="match status" value="1"/>
</dbReference>
<dbReference type="Proteomes" id="UP000472263">
    <property type="component" value="Chromosome 3"/>
</dbReference>
<dbReference type="InterPro" id="IPR051659">
    <property type="entry name" value="Serine_Protease_S1-Domain"/>
</dbReference>
<evidence type="ECO:0000259" key="16">
    <source>
        <dbReference type="PROSITE" id="PS50026"/>
    </source>
</evidence>
<dbReference type="InterPro" id="IPR000742">
    <property type="entry name" value="EGF"/>
</dbReference>
<dbReference type="PROSITE" id="PS50923">
    <property type="entry name" value="SUSHI"/>
    <property type="match status" value="2"/>
</dbReference>
<dbReference type="GO" id="GO:0005576">
    <property type="term" value="C:extracellular region"/>
    <property type="evidence" value="ECO:0007669"/>
    <property type="project" value="UniProtKB-SubCell"/>
</dbReference>
<dbReference type="InterPro" id="IPR035976">
    <property type="entry name" value="Sushi/SCR/CCP_sf"/>
</dbReference>
<dbReference type="SMART" id="SM00181">
    <property type="entry name" value="EGF"/>
    <property type="match status" value="2"/>
</dbReference>
<keyword evidence="6" id="KW-0677">Repeat</keyword>
<keyword evidence="20" id="KW-1185">Reference proteome</keyword>
<dbReference type="SUPFAM" id="SSF49854">
    <property type="entry name" value="Spermadhesin, CUB domain"/>
    <property type="match status" value="1"/>
</dbReference>
<keyword evidence="7 14" id="KW-1015">Disulfide bond</keyword>
<evidence type="ECO:0000256" key="1">
    <source>
        <dbReference type="ARBA" id="ARBA00004613"/>
    </source>
</evidence>
<dbReference type="SUPFAM" id="SSF57196">
    <property type="entry name" value="EGF/Laminin"/>
    <property type="match status" value="1"/>
</dbReference>
<dbReference type="FunFam" id="2.60.120.290:FF:000013">
    <property type="entry name" value="Membrane frizzled-related protein"/>
    <property type="match status" value="1"/>
</dbReference>
<evidence type="ECO:0000259" key="18">
    <source>
        <dbReference type="PROSITE" id="PS50923"/>
    </source>
</evidence>
<evidence type="ECO:0000256" key="12">
    <source>
        <dbReference type="ARBA" id="ARBA00042985"/>
    </source>
</evidence>
<keyword evidence="4" id="KW-0721">Serine protease homolog</keyword>
<feature type="disulfide bond" evidence="14">
    <location>
        <begin position="263"/>
        <end position="290"/>
    </location>
</feature>
<evidence type="ECO:0000256" key="4">
    <source>
        <dbReference type="ARBA" id="ARBA00022542"/>
    </source>
</evidence>
<dbReference type="Pfam" id="PF00089">
    <property type="entry name" value="Trypsin"/>
    <property type="match status" value="1"/>
</dbReference>
<dbReference type="GO" id="GO:0004252">
    <property type="term" value="F:serine-type endopeptidase activity"/>
    <property type="evidence" value="ECO:0007669"/>
    <property type="project" value="InterPro"/>
</dbReference>
<gene>
    <name evidence="19" type="primary">PAMR1</name>
</gene>
<dbReference type="PROSITE" id="PS50240">
    <property type="entry name" value="TRYPSIN_DOM"/>
    <property type="match status" value="1"/>
</dbReference>
<dbReference type="SUPFAM" id="SSF57535">
    <property type="entry name" value="Complement control module/SCR domain"/>
    <property type="match status" value="2"/>
</dbReference>
<evidence type="ECO:0000256" key="10">
    <source>
        <dbReference type="ARBA" id="ARBA00040464"/>
    </source>
</evidence>
<reference evidence="19" key="1">
    <citation type="submission" date="2019-06" db="EMBL/GenBank/DDBJ databases">
        <authorList>
            <consortium name="Wellcome Sanger Institute Data Sharing"/>
        </authorList>
    </citation>
    <scope>NUCLEOTIDE SEQUENCE [LARGE SCALE GENOMIC DNA]</scope>
</reference>
<evidence type="ECO:0000256" key="2">
    <source>
        <dbReference type="ARBA" id="ARBA00022525"/>
    </source>
</evidence>
<dbReference type="PROSITE" id="PS01186">
    <property type="entry name" value="EGF_2"/>
    <property type="match status" value="1"/>
</dbReference>
<evidence type="ECO:0000256" key="8">
    <source>
        <dbReference type="ARBA" id="ARBA00023180"/>
    </source>
</evidence>
<evidence type="ECO:0000259" key="15">
    <source>
        <dbReference type="PROSITE" id="PS01180"/>
    </source>
</evidence>
<feature type="domain" description="Sushi" evidence="18">
    <location>
        <begin position="319"/>
        <end position="375"/>
    </location>
</feature>
<dbReference type="GeneTree" id="ENSGT00940000154234"/>
<evidence type="ECO:0000256" key="6">
    <source>
        <dbReference type="ARBA" id="ARBA00022737"/>
    </source>
</evidence>
<evidence type="ECO:0000256" key="11">
    <source>
        <dbReference type="ARBA" id="ARBA00041872"/>
    </source>
</evidence>
<dbReference type="CDD" id="cd00053">
    <property type="entry name" value="EGF"/>
    <property type="match status" value="1"/>
</dbReference>
<sequence length="638" mass="71075">MCRPCCEYHLIQCRCPAQGSRVGYTVPCCRNALDQCDPCIIHPGCSLFENCKTCHNGTWQANDDFFVNGRFCTECRQGWSGGDCRTCGGVLQRAQGHVALDSYPTNARCEWRLEVPRGHSIELRFSKLSLEPVHNCRYDYVELRDGDSLSSPVIGRFCGDQLPPPARSSGNVLHVLFASDGYNNFDGFSCCSDTVCSPSPCLHQGTCIPDPRHSFRCVCADGYAGQRYCLEERLQTCESPEKPVNGDVLTVNGPRGELVSFFCKSSYILSGNTQSTCLPNGSWSSRPPKCVRGICCPKYFQAGKKNTIRHQAAAFSIASPCGVALQQQELPRGFHRLYTSIEYRCASPLYQHSGSSRRTCLKSGRWSGRHVSCSPGDTHNLTDTQWPWHVAIYIRSPSNSRRDRSGFWYLACSGALVTQRSVLLPAQCVAERDKQQPLNPEHVKVVLGIQQQTAQAQTKSLQHLRVSNILVHPNFYSRMDSDLALLKLTDKAKISERVLPVCLPRMQGGEVTAREAYTARWTPTRDQQRPSRYGLSGMTELVELADVSHCEREFAQRGTPTAITDNVLCVVIKPSSPDGACPGDIPGITAIPSEASGTVWQLHGLESFNHEDRNCHRDTYTGQTRIINFRNWIDENMK</sequence>
<dbReference type="InterPro" id="IPR001254">
    <property type="entry name" value="Trypsin_dom"/>
</dbReference>
<evidence type="ECO:0000256" key="9">
    <source>
        <dbReference type="ARBA" id="ARBA00037622"/>
    </source>
</evidence>
<dbReference type="Gene3D" id="2.40.10.10">
    <property type="entry name" value="Trypsin-like serine proteases"/>
    <property type="match status" value="2"/>
</dbReference>
<evidence type="ECO:0000256" key="5">
    <source>
        <dbReference type="ARBA" id="ARBA00022729"/>
    </source>
</evidence>
<comment type="function">
    <text evidence="9">May play a role in regeneration of skeletal muscle.</text>
</comment>
<dbReference type="CDD" id="cd00033">
    <property type="entry name" value="CCP"/>
    <property type="match status" value="2"/>
</dbReference>
<dbReference type="SMART" id="SM00020">
    <property type="entry name" value="Tryp_SPc"/>
    <property type="match status" value="1"/>
</dbReference>
<dbReference type="InterPro" id="IPR009003">
    <property type="entry name" value="Peptidase_S1_PA"/>
</dbReference>
<dbReference type="InterPro" id="IPR043504">
    <property type="entry name" value="Peptidase_S1_PA_chymotrypsin"/>
</dbReference>
<dbReference type="PANTHER" id="PTHR24254:SF9">
    <property type="entry name" value="INACTIVE SERINE PROTEASE PAMR1"/>
    <property type="match status" value="1"/>
</dbReference>
<name>A0A667Z448_9TELE</name>
<dbReference type="Pfam" id="PF00431">
    <property type="entry name" value="CUB"/>
    <property type="match status" value="1"/>
</dbReference>
<dbReference type="Pfam" id="PF00008">
    <property type="entry name" value="EGF"/>
    <property type="match status" value="1"/>
</dbReference>
<comment type="subcellular location">
    <subcellularLocation>
        <location evidence="1">Secreted</location>
    </subcellularLocation>
</comment>
<evidence type="ECO:0000256" key="13">
    <source>
        <dbReference type="PROSITE-ProRule" id="PRU00076"/>
    </source>
</evidence>
<keyword evidence="3 13" id="KW-0245">EGF-like domain</keyword>
<organism evidence="19 20">
    <name type="scientific">Myripristis murdjan</name>
    <name type="common">pinecone soldierfish</name>
    <dbReference type="NCBI Taxonomy" id="586833"/>
    <lineage>
        <taxon>Eukaryota</taxon>
        <taxon>Metazoa</taxon>
        <taxon>Chordata</taxon>
        <taxon>Craniata</taxon>
        <taxon>Vertebrata</taxon>
        <taxon>Euteleostomi</taxon>
        <taxon>Actinopterygii</taxon>
        <taxon>Neopterygii</taxon>
        <taxon>Teleostei</taxon>
        <taxon>Neoteleostei</taxon>
        <taxon>Acanthomorphata</taxon>
        <taxon>Holocentriformes</taxon>
        <taxon>Holocentridae</taxon>
        <taxon>Myripristis</taxon>
    </lineage>
</organism>